<dbReference type="Proteomes" id="UP000019146">
    <property type="component" value="Chromosome 1"/>
</dbReference>
<evidence type="ECO:0000313" key="2">
    <source>
        <dbReference type="Proteomes" id="UP000019146"/>
    </source>
</evidence>
<evidence type="ECO:0000313" key="1">
    <source>
        <dbReference type="EMBL" id="ALL63728.1"/>
    </source>
</evidence>
<dbReference type="AlphaFoldDB" id="A0A0P0R7F3"/>
<protein>
    <submittedName>
        <fullName evidence="1">Uncharacterized protein</fullName>
    </submittedName>
</protein>
<name>A0A0P0R7F3_9BURK</name>
<sequence>MPVCGSQTLRLATPALAADRTCVIAHGKRLLAQNCWLAPYT</sequence>
<accession>A0A0P0R7F3</accession>
<organism evidence="1 2">
    <name type="scientific">Paraburkholderia caribensis MBA4</name>
    <dbReference type="NCBI Taxonomy" id="1323664"/>
    <lineage>
        <taxon>Bacteria</taxon>
        <taxon>Pseudomonadati</taxon>
        <taxon>Pseudomonadota</taxon>
        <taxon>Betaproteobacteria</taxon>
        <taxon>Burkholderiales</taxon>
        <taxon>Burkholderiaceae</taxon>
        <taxon>Paraburkholderia</taxon>
    </lineage>
</organism>
<dbReference type="EMBL" id="CP012746">
    <property type="protein sequence ID" value="ALL63728.1"/>
    <property type="molecule type" value="Genomic_DNA"/>
</dbReference>
<reference evidence="1 2" key="1">
    <citation type="journal article" date="2014" name="Genome Announc.">
        <title>Draft Genome Sequence of the Haloacid-Degrading Burkholderia caribensis Strain MBA4.</title>
        <authorList>
            <person name="Pan Y."/>
            <person name="Kong K.F."/>
            <person name="Tsang J.S."/>
        </authorList>
    </citation>
    <scope>NUCLEOTIDE SEQUENCE [LARGE SCALE GENOMIC DNA]</scope>
    <source>
        <strain evidence="1 2">MBA4</strain>
    </source>
</reference>
<gene>
    <name evidence="1" type="ORF">K788_0007192</name>
</gene>
<proteinExistence type="predicted"/>
<dbReference type="KEGG" id="bcai:K788_0007192"/>